<dbReference type="KEGG" id="stai:STAIW_v1c06460"/>
<dbReference type="InterPro" id="IPR016187">
    <property type="entry name" value="CTDL_fold"/>
</dbReference>
<accession>S5LU47</accession>
<dbReference type="Pfam" id="PF03781">
    <property type="entry name" value="FGE-sulfatase"/>
    <property type="match status" value="1"/>
</dbReference>
<evidence type="ECO:0000259" key="1">
    <source>
        <dbReference type="Pfam" id="PF03781"/>
    </source>
</evidence>
<dbReference type="PATRIC" id="fig|1276220.3.peg.659"/>
<dbReference type="SUPFAM" id="SSF56436">
    <property type="entry name" value="C-type lectin-like"/>
    <property type="match status" value="1"/>
</dbReference>
<dbReference type="HOGENOM" id="CLU_3205454_0_0_14"/>
<dbReference type="InterPro" id="IPR005532">
    <property type="entry name" value="SUMF_dom"/>
</dbReference>
<dbReference type="STRING" id="1276220.STAIW_v1c06460"/>
<dbReference type="Gene3D" id="3.90.1580.10">
    <property type="entry name" value="paralog of FGE (formylglycine-generating enzyme)"/>
    <property type="match status" value="1"/>
</dbReference>
<name>S5LU47_9MOLU</name>
<dbReference type="EMBL" id="CP005074">
    <property type="protein sequence ID" value="AGR41264.1"/>
    <property type="molecule type" value="Genomic_DNA"/>
</dbReference>
<dbReference type="Proteomes" id="UP000014984">
    <property type="component" value="Chromosome"/>
</dbReference>
<feature type="domain" description="Sulfatase-modifying factor enzyme-like" evidence="1">
    <location>
        <begin position="4"/>
        <end position="41"/>
    </location>
</feature>
<keyword evidence="3" id="KW-1185">Reference proteome</keyword>
<evidence type="ECO:0000313" key="2">
    <source>
        <dbReference type="EMBL" id="AGR41264.1"/>
    </source>
</evidence>
<sequence>MFAIRGGSFLYHDSYCKRYKVYSRNGASAATSSSNTGFRVVEDIT</sequence>
<protein>
    <recommendedName>
        <fullName evidence="1">Sulfatase-modifying factor enzyme-like domain-containing protein</fullName>
    </recommendedName>
</protein>
<gene>
    <name evidence="2" type="ORF">STAIW_v1c06460</name>
</gene>
<proteinExistence type="predicted"/>
<reference evidence="2 3" key="1">
    <citation type="journal article" date="2013" name="Genome Biol. Evol.">
        <title>Comparison of metabolic capacities and inference of gene content evolution in mosquito-associated Spiroplasma diminutum and S. taiwanense.</title>
        <authorList>
            <person name="Lo W.S."/>
            <person name="Ku C."/>
            <person name="Chen L.L."/>
            <person name="Chang T.H."/>
            <person name="Kuo C.H."/>
        </authorList>
    </citation>
    <scope>NUCLEOTIDE SEQUENCE [LARGE SCALE GENOMIC DNA]</scope>
    <source>
        <strain evidence="2">CT-1</strain>
    </source>
</reference>
<organism evidence="2 3">
    <name type="scientific">Spiroplasma taiwanense CT-1</name>
    <dbReference type="NCBI Taxonomy" id="1276220"/>
    <lineage>
        <taxon>Bacteria</taxon>
        <taxon>Bacillati</taxon>
        <taxon>Mycoplasmatota</taxon>
        <taxon>Mollicutes</taxon>
        <taxon>Entomoplasmatales</taxon>
        <taxon>Spiroplasmataceae</taxon>
        <taxon>Spiroplasma</taxon>
    </lineage>
</organism>
<evidence type="ECO:0000313" key="3">
    <source>
        <dbReference type="Proteomes" id="UP000014984"/>
    </source>
</evidence>
<dbReference type="InterPro" id="IPR042095">
    <property type="entry name" value="SUMF_sf"/>
</dbReference>
<dbReference type="AlphaFoldDB" id="S5LU47"/>